<organism evidence="2 3">
    <name type="scientific">Rubroshorea leprosula</name>
    <dbReference type="NCBI Taxonomy" id="152421"/>
    <lineage>
        <taxon>Eukaryota</taxon>
        <taxon>Viridiplantae</taxon>
        <taxon>Streptophyta</taxon>
        <taxon>Embryophyta</taxon>
        <taxon>Tracheophyta</taxon>
        <taxon>Spermatophyta</taxon>
        <taxon>Magnoliopsida</taxon>
        <taxon>eudicotyledons</taxon>
        <taxon>Gunneridae</taxon>
        <taxon>Pentapetalae</taxon>
        <taxon>rosids</taxon>
        <taxon>malvids</taxon>
        <taxon>Malvales</taxon>
        <taxon>Dipterocarpaceae</taxon>
        <taxon>Rubroshorea</taxon>
    </lineage>
</organism>
<gene>
    <name evidence="2" type="ORF">SLEP1_g42772</name>
</gene>
<reference evidence="2 3" key="1">
    <citation type="journal article" date="2021" name="Commun. Biol.">
        <title>The genome of Shorea leprosula (Dipterocarpaceae) highlights the ecological relevance of drought in aseasonal tropical rainforests.</title>
        <authorList>
            <person name="Ng K.K.S."/>
            <person name="Kobayashi M.J."/>
            <person name="Fawcett J.A."/>
            <person name="Hatakeyama M."/>
            <person name="Paape T."/>
            <person name="Ng C.H."/>
            <person name="Ang C.C."/>
            <person name="Tnah L.H."/>
            <person name="Lee C.T."/>
            <person name="Nishiyama T."/>
            <person name="Sese J."/>
            <person name="O'Brien M.J."/>
            <person name="Copetti D."/>
            <person name="Mohd Noor M.I."/>
            <person name="Ong R.C."/>
            <person name="Putra M."/>
            <person name="Sireger I.Z."/>
            <person name="Indrioko S."/>
            <person name="Kosugi Y."/>
            <person name="Izuno A."/>
            <person name="Isagi Y."/>
            <person name="Lee S.L."/>
            <person name="Shimizu K.K."/>
        </authorList>
    </citation>
    <scope>NUCLEOTIDE SEQUENCE [LARGE SCALE GENOMIC DNA]</scope>
    <source>
        <strain evidence="2">214</strain>
    </source>
</reference>
<feature type="compositionally biased region" description="Polar residues" evidence="1">
    <location>
        <begin position="240"/>
        <end position="251"/>
    </location>
</feature>
<feature type="region of interest" description="Disordered" evidence="1">
    <location>
        <begin position="240"/>
        <end position="267"/>
    </location>
</feature>
<keyword evidence="3" id="KW-1185">Reference proteome</keyword>
<evidence type="ECO:0000313" key="3">
    <source>
        <dbReference type="Proteomes" id="UP001054252"/>
    </source>
</evidence>
<protein>
    <recommendedName>
        <fullName evidence="4">Retrotransposon Copia-like N-terminal domain-containing protein</fullName>
    </recommendedName>
</protein>
<feature type="region of interest" description="Disordered" evidence="1">
    <location>
        <begin position="1"/>
        <end position="26"/>
    </location>
</feature>
<name>A0AAV5LB61_9ROSI</name>
<comment type="caution">
    <text evidence="2">The sequence shown here is derived from an EMBL/GenBank/DDBJ whole genome shotgun (WGS) entry which is preliminary data.</text>
</comment>
<dbReference type="Proteomes" id="UP001054252">
    <property type="component" value="Unassembled WGS sequence"/>
</dbReference>
<dbReference type="PANTHER" id="PTHR47481">
    <property type="match status" value="1"/>
</dbReference>
<accession>A0AAV5LB61</accession>
<evidence type="ECO:0008006" key="4">
    <source>
        <dbReference type="Google" id="ProtNLM"/>
    </source>
</evidence>
<evidence type="ECO:0000313" key="2">
    <source>
        <dbReference type="EMBL" id="GKV34397.1"/>
    </source>
</evidence>
<evidence type="ECO:0000256" key="1">
    <source>
        <dbReference type="SAM" id="MobiDB-lite"/>
    </source>
</evidence>
<dbReference type="EMBL" id="BPVZ01000105">
    <property type="protein sequence ID" value="GKV34397.1"/>
    <property type="molecule type" value="Genomic_DNA"/>
</dbReference>
<proteinExistence type="predicted"/>
<dbReference type="PANTHER" id="PTHR47481:SF22">
    <property type="entry name" value="RETROTRANSPOSON GAG DOMAIN-CONTAINING PROTEIN"/>
    <property type="match status" value="1"/>
</dbReference>
<dbReference type="AlphaFoldDB" id="A0AAV5LB61"/>
<sequence>MAKTSTASASGDSSPTSGDTTSNPNSAATIINQATRGPISFNLIAFPLKLAPTNYLSWKTQFTSHLAGYELLGYLDGTLPCPVATKPDYSLWARQDKLLRHALITPSQRISCLTLLKHPLLNKRGKCWPISMPTDELGTVDRPLTDDDLTIYILNRLGPKFHEIVASLRTRDSSLSFDDLHDQLVAHEESLHREEIKLESVSVSAHYATFPTHSFPAGASSTSSTTSSGFLLTPFVGRISQSSQPTRNNHGGPTYNKPNLHDALKSP</sequence>